<dbReference type="RefSeq" id="WP_352009725.1">
    <property type="nucleotide sequence ID" value="NZ_JBHSBC010000032.1"/>
</dbReference>
<comment type="caution">
    <text evidence="1">The sequence shown here is derived from an EMBL/GenBank/DDBJ whole genome shotgun (WGS) entry which is preliminary data.</text>
</comment>
<evidence type="ECO:0000313" key="1">
    <source>
        <dbReference type="EMBL" id="MFC3983781.1"/>
    </source>
</evidence>
<keyword evidence="2" id="KW-1185">Reference proteome</keyword>
<organism evidence="1 2">
    <name type="scientific">Streptosporangium jomthongense</name>
    <dbReference type="NCBI Taxonomy" id="1193683"/>
    <lineage>
        <taxon>Bacteria</taxon>
        <taxon>Bacillati</taxon>
        <taxon>Actinomycetota</taxon>
        <taxon>Actinomycetes</taxon>
        <taxon>Streptosporangiales</taxon>
        <taxon>Streptosporangiaceae</taxon>
        <taxon>Streptosporangium</taxon>
    </lineage>
</organism>
<reference evidence="2" key="1">
    <citation type="journal article" date="2019" name="Int. J. Syst. Evol. Microbiol.">
        <title>The Global Catalogue of Microorganisms (GCM) 10K type strain sequencing project: providing services to taxonomists for standard genome sequencing and annotation.</title>
        <authorList>
            <consortium name="The Broad Institute Genomics Platform"/>
            <consortium name="The Broad Institute Genome Sequencing Center for Infectious Disease"/>
            <person name="Wu L."/>
            <person name="Ma J."/>
        </authorList>
    </citation>
    <scope>NUCLEOTIDE SEQUENCE [LARGE SCALE GENOMIC DNA]</scope>
    <source>
        <strain evidence="2">TBRC 7912</strain>
    </source>
</reference>
<name>A0ABV8F7D0_9ACTN</name>
<dbReference type="Proteomes" id="UP001595698">
    <property type="component" value="Unassembled WGS sequence"/>
</dbReference>
<sequence>MSFELAVWHEPEPITAERAAEVLRALREGDTRAVRPHPGVTEFTAAFPEAVSFGDSPAYALLTVDLERSDEVAGEAFALARECGLVCYDPQRGLVHNLAPLGAYPGMQLRTGDGMIVVDPDLRLVGDAVATMSPQNPFTALVVFGEHFVQSSPEITGYELEYKDSARDVMVRTHVPEIGAVREAFVEYAEGGRSFLERHDWRRV</sequence>
<accession>A0ABV8F7D0</accession>
<dbReference type="EMBL" id="JBHSBC010000032">
    <property type="protein sequence ID" value="MFC3983781.1"/>
    <property type="molecule type" value="Genomic_DNA"/>
</dbReference>
<protein>
    <submittedName>
        <fullName evidence="1">Uncharacterized protein</fullName>
    </submittedName>
</protein>
<gene>
    <name evidence="1" type="ORF">ACFOYY_26870</name>
</gene>
<proteinExistence type="predicted"/>
<evidence type="ECO:0000313" key="2">
    <source>
        <dbReference type="Proteomes" id="UP001595698"/>
    </source>
</evidence>